<sequence length="64" mass="7184">MNVGGCWRELKLSTAVVKGQGSRLLGRRKGKIRQCGWGEAAGTYIQGEVRRVREINSIPDKKER</sequence>
<dbReference type="AlphaFoldDB" id="A0A0L0NQB5"/>
<accession>A0A0L0NQB5</accession>
<evidence type="ECO:0000313" key="2">
    <source>
        <dbReference type="Proteomes" id="UP000037122"/>
    </source>
</evidence>
<dbReference type="Proteomes" id="UP000037122">
    <property type="component" value="Unassembled WGS sequence"/>
</dbReference>
<reference evidence="2" key="1">
    <citation type="journal article" date="2015" name="BMC Genomics">
        <title>Draft genome of a commonly misdiagnosed multidrug resistant pathogen Candida auris.</title>
        <authorList>
            <person name="Chatterjee S."/>
            <person name="Alampalli S.V."/>
            <person name="Nageshan R.K."/>
            <person name="Chettiar S.T."/>
            <person name="Joshi S."/>
            <person name="Tatu U.S."/>
        </authorList>
    </citation>
    <scope>NUCLEOTIDE SEQUENCE [LARGE SCALE GENOMIC DNA]</scope>
    <source>
        <strain evidence="2">6684</strain>
    </source>
</reference>
<dbReference type="EMBL" id="LGST01000057">
    <property type="protein sequence ID" value="KND96253.1"/>
    <property type="molecule type" value="Genomic_DNA"/>
</dbReference>
<dbReference type="VEuPathDB" id="FungiDB:QG37_07380"/>
<proteinExistence type="predicted"/>
<name>A0A0L0NQB5_CANAR</name>
<protein>
    <submittedName>
        <fullName evidence="1">Uncharacterized protein</fullName>
    </submittedName>
</protein>
<comment type="caution">
    <text evidence="1">The sequence shown here is derived from an EMBL/GenBank/DDBJ whole genome shotgun (WGS) entry which is preliminary data.</text>
</comment>
<gene>
    <name evidence="1" type="ORF">QG37_07380</name>
</gene>
<evidence type="ECO:0000313" key="1">
    <source>
        <dbReference type="EMBL" id="KND96253.1"/>
    </source>
</evidence>
<organism evidence="1 2">
    <name type="scientific">Candidozyma auris</name>
    <name type="common">Yeast</name>
    <name type="synonym">Candida auris</name>
    <dbReference type="NCBI Taxonomy" id="498019"/>
    <lineage>
        <taxon>Eukaryota</taxon>
        <taxon>Fungi</taxon>
        <taxon>Dikarya</taxon>
        <taxon>Ascomycota</taxon>
        <taxon>Saccharomycotina</taxon>
        <taxon>Pichiomycetes</taxon>
        <taxon>Metschnikowiaceae</taxon>
        <taxon>Candidozyma</taxon>
    </lineage>
</organism>